<evidence type="ECO:0000313" key="3">
    <source>
        <dbReference type="Proteomes" id="UP000236286"/>
    </source>
</evidence>
<protein>
    <submittedName>
        <fullName evidence="2">Nitrogen fixation protein NifQ</fullName>
    </submittedName>
</protein>
<dbReference type="Proteomes" id="UP000236286">
    <property type="component" value="Unassembled WGS sequence"/>
</dbReference>
<dbReference type="GO" id="GO:0009399">
    <property type="term" value="P:nitrogen fixation"/>
    <property type="evidence" value="ECO:0007669"/>
    <property type="project" value="InterPro"/>
</dbReference>
<dbReference type="Pfam" id="PF04891">
    <property type="entry name" value="NifQ"/>
    <property type="match status" value="1"/>
</dbReference>
<dbReference type="OrthoDB" id="192277at2"/>
<organism evidence="2 3">
    <name type="scientific">Methylocella silvestris</name>
    <dbReference type="NCBI Taxonomy" id="199596"/>
    <lineage>
        <taxon>Bacteria</taxon>
        <taxon>Pseudomonadati</taxon>
        <taxon>Pseudomonadota</taxon>
        <taxon>Alphaproteobacteria</taxon>
        <taxon>Hyphomicrobiales</taxon>
        <taxon>Beijerinckiaceae</taxon>
        <taxon>Methylocella</taxon>
    </lineage>
</organism>
<evidence type="ECO:0000256" key="1">
    <source>
        <dbReference type="SAM" id="MobiDB-lite"/>
    </source>
</evidence>
<dbReference type="EMBL" id="PDZR01000001">
    <property type="protein sequence ID" value="PNG27678.1"/>
    <property type="molecule type" value="Genomic_DNA"/>
</dbReference>
<comment type="caution">
    <text evidence="2">The sequence shown here is derived from an EMBL/GenBank/DDBJ whole genome shotgun (WGS) entry which is preliminary data.</text>
</comment>
<dbReference type="InterPro" id="IPR006975">
    <property type="entry name" value="NifQ"/>
</dbReference>
<dbReference type="RefSeq" id="WP_102841986.1">
    <property type="nucleotide sequence ID" value="NZ_PDZR01000001.1"/>
</dbReference>
<feature type="region of interest" description="Disordered" evidence="1">
    <location>
        <begin position="1"/>
        <end position="23"/>
    </location>
</feature>
<sequence length="231" mass="25398">MITDPGHGLSPAPRLNAVGRGEPAPDPTALYNALRAAPAAAALADPFTAHVLTCILAVGLHEATRDGSSLCRAVGLDRDQLAQLLRDWLPAGLAQIDLAAEPLTAAFDDEEEQLLQLLQSHQADQSAPARWLTAMVVRRSMSDNHLWQDLGLIERAELTRLMDERFPHLAGRNVANMKWKKFFYRSLCEMEGFTLCTAPSCRECSDFDNCFGEETGESALARIRRDATRTV</sequence>
<gene>
    <name evidence="2" type="ORF">CR492_01845</name>
</gene>
<reference evidence="2 3" key="1">
    <citation type="submission" date="2017-10" db="EMBL/GenBank/DDBJ databases">
        <title>Genome announcement of Methylocella silvestris TVC from permafrost.</title>
        <authorList>
            <person name="Wang J."/>
            <person name="Geng K."/>
            <person name="Ul-Haque F."/>
            <person name="Crombie A.T."/>
            <person name="Street L.E."/>
            <person name="Wookey P.A."/>
            <person name="Murrell J.C."/>
            <person name="Pratscher J."/>
        </authorList>
    </citation>
    <scope>NUCLEOTIDE SEQUENCE [LARGE SCALE GENOMIC DNA]</scope>
    <source>
        <strain evidence="2 3">TVC</strain>
    </source>
</reference>
<dbReference type="GO" id="GO:0030151">
    <property type="term" value="F:molybdenum ion binding"/>
    <property type="evidence" value="ECO:0007669"/>
    <property type="project" value="InterPro"/>
</dbReference>
<accession>A0A2J7TLM8</accession>
<name>A0A2J7TLM8_METSI</name>
<dbReference type="AlphaFoldDB" id="A0A2J7TLM8"/>
<proteinExistence type="predicted"/>
<evidence type="ECO:0000313" key="2">
    <source>
        <dbReference type="EMBL" id="PNG27678.1"/>
    </source>
</evidence>